<evidence type="ECO:0000313" key="3">
    <source>
        <dbReference type="Proteomes" id="UP000326944"/>
    </source>
</evidence>
<dbReference type="Gene3D" id="3.40.50.10090">
    <property type="match status" value="2"/>
</dbReference>
<protein>
    <submittedName>
        <fullName evidence="2">Uroporphyrinogen-III synthase</fullName>
    </submittedName>
</protein>
<feature type="domain" description="Tetrapyrrole biosynthesis uroporphyrinogen III synthase" evidence="1">
    <location>
        <begin position="32"/>
        <end position="206"/>
    </location>
</feature>
<evidence type="ECO:0000259" key="1">
    <source>
        <dbReference type="Pfam" id="PF02602"/>
    </source>
</evidence>
<dbReference type="Pfam" id="PF02602">
    <property type="entry name" value="HEM4"/>
    <property type="match status" value="1"/>
</dbReference>
<organism evidence="2 3">
    <name type="scientific">Sulfurimonas lithotrophica</name>
    <dbReference type="NCBI Taxonomy" id="2590022"/>
    <lineage>
        <taxon>Bacteria</taxon>
        <taxon>Pseudomonadati</taxon>
        <taxon>Campylobacterota</taxon>
        <taxon>Epsilonproteobacteria</taxon>
        <taxon>Campylobacterales</taxon>
        <taxon>Sulfurimonadaceae</taxon>
        <taxon>Sulfurimonas</taxon>
    </lineage>
</organism>
<dbReference type="SUPFAM" id="SSF69618">
    <property type="entry name" value="HemD-like"/>
    <property type="match status" value="1"/>
</dbReference>
<dbReference type="RefSeq" id="WP_152307822.1">
    <property type="nucleotide sequence ID" value="NZ_CP043617.1"/>
</dbReference>
<dbReference type="InterPro" id="IPR036108">
    <property type="entry name" value="4pyrrol_syn_uPrphyn_synt_sf"/>
</dbReference>
<dbReference type="CDD" id="cd06578">
    <property type="entry name" value="HemD"/>
    <property type="match status" value="1"/>
</dbReference>
<dbReference type="InterPro" id="IPR003754">
    <property type="entry name" value="4pyrrol_synth_uPrphyn_synth"/>
</dbReference>
<dbReference type="Proteomes" id="UP000326944">
    <property type="component" value="Chromosome"/>
</dbReference>
<dbReference type="OrthoDB" id="5328023at2"/>
<dbReference type="AlphaFoldDB" id="A0A5P8P2G6"/>
<accession>A0A5P8P2G6</accession>
<evidence type="ECO:0000313" key="2">
    <source>
        <dbReference type="EMBL" id="QFR49874.1"/>
    </source>
</evidence>
<name>A0A5P8P2G6_9BACT</name>
<dbReference type="KEGG" id="sulg:FJR48_09095"/>
<reference evidence="2 3" key="1">
    <citation type="submission" date="2019-09" db="EMBL/GenBank/DDBJ databases">
        <title>Sulfurimonas gotlandica sp. nov., a chemoautotrophic and psychrotolerant epsilonproteobacterium isolated from a pelagic redoxcline, and an emended description of the genus Sulfurimonas.</title>
        <authorList>
            <person name="Wang S."/>
            <person name="Jiang L."/>
            <person name="Shao S."/>
        </authorList>
    </citation>
    <scope>NUCLEOTIDE SEQUENCE [LARGE SCALE GENOMIC DNA]</scope>
    <source>
        <strain evidence="2 3">GYSZ_1</strain>
    </source>
</reference>
<gene>
    <name evidence="2" type="ORF">FJR48_09095</name>
</gene>
<dbReference type="EMBL" id="CP043617">
    <property type="protein sequence ID" value="QFR49874.1"/>
    <property type="molecule type" value="Genomic_DNA"/>
</dbReference>
<dbReference type="GO" id="GO:0004852">
    <property type="term" value="F:uroporphyrinogen-III synthase activity"/>
    <property type="evidence" value="ECO:0007669"/>
    <property type="project" value="InterPro"/>
</dbReference>
<keyword evidence="3" id="KW-1185">Reference proteome</keyword>
<dbReference type="GO" id="GO:0033014">
    <property type="term" value="P:tetrapyrrole biosynthetic process"/>
    <property type="evidence" value="ECO:0007669"/>
    <property type="project" value="InterPro"/>
</dbReference>
<sequence>MKKNIYLFSISSHPDAISINSLDVKLLKPDIDFSLYDYLIITSKQTSLALEQYNKNDYIDKKALCVSVKSAEAFEELGGKVLNVGDGYGDELSSIIKKYPKSTKWLYLRAKVIANEFVKEAKEDSYNIDEVIVYESGCSKEILKTKVEDESILIFTSPSSVECFLKNNEISHKNKVIVIGKTTVKALPKNTQYYISEDRTIDSCIELSKNI</sequence>
<proteinExistence type="predicted"/>